<dbReference type="Proteomes" id="UP001165064">
    <property type="component" value="Unassembled WGS sequence"/>
</dbReference>
<protein>
    <submittedName>
        <fullName evidence="1">Unnamed protein product</fullName>
    </submittedName>
</protein>
<evidence type="ECO:0000313" key="2">
    <source>
        <dbReference type="Proteomes" id="UP001165064"/>
    </source>
</evidence>
<gene>
    <name evidence="1" type="ORF">Amon02_000818900</name>
</gene>
<comment type="caution">
    <text evidence="1">The sequence shown here is derived from an EMBL/GenBank/DDBJ whole genome shotgun (WGS) entry which is preliminary data.</text>
</comment>
<sequence>MQFNKIQIAFLLFVASVNAYPQPEDIGLATVGEDGAIIAPVQKDYNKFHSLLSVAKTAGKSYTVSGASTRTRASTTRITSAVVKRNADEDGELLTIHPVQKDYSQFYDLLSIAKSNITIITVTDSSTTASSSYSYNEGFKRQAASAKSSSNAGSGLQVSLGLGALSAVVLSLL</sequence>
<name>A0ACB5TFJ6_AMBMO</name>
<organism evidence="1 2">
    <name type="scientific">Ambrosiozyma monospora</name>
    <name type="common">Yeast</name>
    <name type="synonym">Endomycopsis monosporus</name>
    <dbReference type="NCBI Taxonomy" id="43982"/>
    <lineage>
        <taxon>Eukaryota</taxon>
        <taxon>Fungi</taxon>
        <taxon>Dikarya</taxon>
        <taxon>Ascomycota</taxon>
        <taxon>Saccharomycotina</taxon>
        <taxon>Pichiomycetes</taxon>
        <taxon>Pichiales</taxon>
        <taxon>Pichiaceae</taxon>
        <taxon>Ambrosiozyma</taxon>
    </lineage>
</organism>
<dbReference type="EMBL" id="BSXS01007111">
    <property type="protein sequence ID" value="GME87390.1"/>
    <property type="molecule type" value="Genomic_DNA"/>
</dbReference>
<reference evidence="1" key="1">
    <citation type="submission" date="2023-04" db="EMBL/GenBank/DDBJ databases">
        <title>Ambrosiozyma monospora NBRC 10751.</title>
        <authorList>
            <person name="Ichikawa N."/>
            <person name="Sato H."/>
            <person name="Tonouchi N."/>
        </authorList>
    </citation>
    <scope>NUCLEOTIDE SEQUENCE</scope>
    <source>
        <strain evidence="1">NBRC 10751</strain>
    </source>
</reference>
<keyword evidence="2" id="KW-1185">Reference proteome</keyword>
<proteinExistence type="predicted"/>
<evidence type="ECO:0000313" key="1">
    <source>
        <dbReference type="EMBL" id="GME87390.1"/>
    </source>
</evidence>
<accession>A0ACB5TFJ6</accession>